<reference evidence="1 2" key="1">
    <citation type="submission" date="2015-10" db="EMBL/GenBank/DDBJ databases">
        <title>Candidatus Desulfofervidus auxilii, a hydrogenotrophic sulfate-reducing bacterium involved in the thermophilic anaerobic oxidation of methane.</title>
        <authorList>
            <person name="Krukenberg V."/>
            <person name="Richter M."/>
            <person name="Wegener G."/>
        </authorList>
    </citation>
    <scope>NUCLEOTIDE SEQUENCE [LARGE SCALE GENOMIC DNA]</scope>
    <source>
        <strain evidence="1 2">HS1</strain>
    </source>
</reference>
<dbReference type="Pfam" id="PF17170">
    <property type="entry name" value="DUF5128"/>
    <property type="match status" value="1"/>
</dbReference>
<dbReference type="PANTHER" id="PTHR24104">
    <property type="entry name" value="E3 UBIQUITIN-PROTEIN LIGASE NHLRC1-RELATED"/>
    <property type="match status" value="1"/>
</dbReference>
<name>A0A7U4QJ87_DESA2</name>
<evidence type="ECO:0000313" key="2">
    <source>
        <dbReference type="Proteomes" id="UP000070560"/>
    </source>
</evidence>
<dbReference type="KEGG" id="daw:HS1_000557"/>
<dbReference type="OrthoDB" id="9792285at2"/>
<dbReference type="InterPro" id="IPR011042">
    <property type="entry name" value="6-blade_b-propeller_TolB-like"/>
</dbReference>
<dbReference type="GO" id="GO:0008270">
    <property type="term" value="F:zinc ion binding"/>
    <property type="evidence" value="ECO:0007669"/>
    <property type="project" value="UniProtKB-KW"/>
</dbReference>
<organism evidence="1 2">
    <name type="scientific">Desulfofervidus auxilii</name>
    <dbReference type="NCBI Taxonomy" id="1621989"/>
    <lineage>
        <taxon>Bacteria</taxon>
        <taxon>Pseudomonadati</taxon>
        <taxon>Thermodesulfobacteriota</taxon>
        <taxon>Candidatus Desulfofervidia</taxon>
        <taxon>Candidatus Desulfofervidales</taxon>
        <taxon>Candidatus Desulfofervidaceae</taxon>
        <taxon>Candidatus Desulfofervidus</taxon>
    </lineage>
</organism>
<proteinExistence type="predicted"/>
<accession>A0A7U4QJ87</accession>
<dbReference type="GO" id="GO:0043161">
    <property type="term" value="P:proteasome-mediated ubiquitin-dependent protein catabolic process"/>
    <property type="evidence" value="ECO:0007669"/>
    <property type="project" value="TreeGrafter"/>
</dbReference>
<protein>
    <submittedName>
        <fullName evidence="1">Cell surface protein</fullName>
    </submittedName>
</protein>
<dbReference type="Gene3D" id="2.120.10.30">
    <property type="entry name" value="TolB, C-terminal domain"/>
    <property type="match status" value="2"/>
</dbReference>
<dbReference type="SUPFAM" id="SSF63829">
    <property type="entry name" value="Calcium-dependent phosphotriesterase"/>
    <property type="match status" value="1"/>
</dbReference>
<dbReference type="GO" id="GO:0000209">
    <property type="term" value="P:protein polyubiquitination"/>
    <property type="evidence" value="ECO:0007669"/>
    <property type="project" value="TreeGrafter"/>
</dbReference>
<dbReference type="EMBL" id="CP013015">
    <property type="protein sequence ID" value="AMM40363.1"/>
    <property type="molecule type" value="Genomic_DNA"/>
</dbReference>
<dbReference type="InterPro" id="IPR050952">
    <property type="entry name" value="TRIM-NHL_E3_ligases"/>
</dbReference>
<dbReference type="Proteomes" id="UP000070560">
    <property type="component" value="Chromosome"/>
</dbReference>
<dbReference type="PANTHER" id="PTHR24104:SF25">
    <property type="entry name" value="PROTEIN LIN-41"/>
    <property type="match status" value="1"/>
</dbReference>
<dbReference type="CDD" id="cd05819">
    <property type="entry name" value="NHL"/>
    <property type="match status" value="1"/>
</dbReference>
<gene>
    <name evidence="1" type="ORF">HS1_000557</name>
</gene>
<evidence type="ECO:0000313" key="1">
    <source>
        <dbReference type="EMBL" id="AMM40363.1"/>
    </source>
</evidence>
<keyword evidence="2" id="KW-1185">Reference proteome</keyword>
<dbReference type="GO" id="GO:0061630">
    <property type="term" value="F:ubiquitin protein ligase activity"/>
    <property type="evidence" value="ECO:0007669"/>
    <property type="project" value="TreeGrafter"/>
</dbReference>
<dbReference type="RefSeq" id="WP_156469360.1">
    <property type="nucleotide sequence ID" value="NZ_CP013015.1"/>
</dbReference>
<dbReference type="AlphaFoldDB" id="A0A7U4QJ87"/>
<sequence>MSQDKHIRIYGLLFLFVFWSLCPRLSWAGLKGKIIAVIYGGEKIGAFNQPQAMYFDPQRKRLYLVDTLNDRLLSFDNQYKFLSAFNAGGKLKTPLAMVRDRKGHIIVTNKGDKSVLIINVKEKKIKSLDLSHIYPPVVPHSLAIASNGCLCLLDKAYKRILIFSPETYQVQKIIEEEGSSGFSDIKVNNNLVYALDPIFKKVFIYSQKGNVVGSILLKGVAFPISLAVDRREHLYILDRHKGKVFIFDKQGKPMGEIGKRGWKEGKLYCPGYIFIDNKNILYVVDTGNNRVEVFKIK</sequence>